<name>A0ABN9TUX6_9DINO</name>
<gene>
    <name evidence="2" type="ORF">PCOR1329_LOCUS42599</name>
</gene>
<sequence>MSSSISTGRSIDKINAMTPQIPANQYMGTAARSRTPCISNEKHMQALNSGPIPIPMANAQPRNILNTTSSWAGVTSREGEIKKSKPTPAPKPMPRRDTIMPQIRMKLGSWACP</sequence>
<organism evidence="2 3">
    <name type="scientific">Prorocentrum cordatum</name>
    <dbReference type="NCBI Taxonomy" id="2364126"/>
    <lineage>
        <taxon>Eukaryota</taxon>
        <taxon>Sar</taxon>
        <taxon>Alveolata</taxon>
        <taxon>Dinophyceae</taxon>
        <taxon>Prorocentrales</taxon>
        <taxon>Prorocentraceae</taxon>
        <taxon>Prorocentrum</taxon>
    </lineage>
</organism>
<comment type="caution">
    <text evidence="2">The sequence shown here is derived from an EMBL/GenBank/DDBJ whole genome shotgun (WGS) entry which is preliminary data.</text>
</comment>
<evidence type="ECO:0000313" key="2">
    <source>
        <dbReference type="EMBL" id="CAK0850058.1"/>
    </source>
</evidence>
<keyword evidence="3" id="KW-1185">Reference proteome</keyword>
<dbReference type="Proteomes" id="UP001189429">
    <property type="component" value="Unassembled WGS sequence"/>
</dbReference>
<proteinExistence type="predicted"/>
<accession>A0ABN9TUX6</accession>
<evidence type="ECO:0000256" key="1">
    <source>
        <dbReference type="SAM" id="MobiDB-lite"/>
    </source>
</evidence>
<evidence type="ECO:0000313" key="3">
    <source>
        <dbReference type="Proteomes" id="UP001189429"/>
    </source>
</evidence>
<reference evidence="2" key="1">
    <citation type="submission" date="2023-10" db="EMBL/GenBank/DDBJ databases">
        <authorList>
            <person name="Chen Y."/>
            <person name="Shah S."/>
            <person name="Dougan E. K."/>
            <person name="Thang M."/>
            <person name="Chan C."/>
        </authorList>
    </citation>
    <scope>NUCLEOTIDE SEQUENCE [LARGE SCALE GENOMIC DNA]</scope>
</reference>
<protein>
    <submittedName>
        <fullName evidence="2">Uncharacterized protein</fullName>
    </submittedName>
</protein>
<feature type="region of interest" description="Disordered" evidence="1">
    <location>
        <begin position="69"/>
        <end position="100"/>
    </location>
</feature>
<dbReference type="EMBL" id="CAUYUJ010015116">
    <property type="protein sequence ID" value="CAK0850058.1"/>
    <property type="molecule type" value="Genomic_DNA"/>
</dbReference>